<sequence>MSRRIPYPPCAYQNCKYEYTVKWPDLVGLRASICRTIIEQDNPFVTVVNVPPGGTIDGNFCCNRVYLFLDDKNVCKFPPTVG</sequence>
<dbReference type="GO" id="GO:0004867">
    <property type="term" value="F:serine-type endopeptidase inhibitor activity"/>
    <property type="evidence" value="ECO:0007669"/>
    <property type="project" value="UniProtKB-KW"/>
</dbReference>
<dbReference type="PANTHER" id="PTHR33091:SF50">
    <property type="entry name" value="OS06G0319900 PROTEIN"/>
    <property type="match status" value="1"/>
</dbReference>
<comment type="similarity">
    <text evidence="1">Belongs to the protease inhibitor I13 (potato type I serine protease inhibitor) family.</text>
</comment>
<accession>A0AAV6WD35</accession>
<evidence type="ECO:0000313" key="4">
    <source>
        <dbReference type="EMBL" id="KAG8366710.1"/>
    </source>
</evidence>
<keyword evidence="3" id="KW-0722">Serine protease inhibitor</keyword>
<evidence type="ECO:0000256" key="3">
    <source>
        <dbReference type="ARBA" id="ARBA00022900"/>
    </source>
</evidence>
<protein>
    <submittedName>
        <fullName evidence="4">Uncharacterized protein</fullName>
    </submittedName>
</protein>
<comment type="caution">
    <text evidence="4">The sequence shown here is derived from an EMBL/GenBank/DDBJ whole genome shotgun (WGS) entry which is preliminary data.</text>
</comment>
<dbReference type="PANTHER" id="PTHR33091">
    <property type="entry name" value="PROTEIN, PUTATIVE, EXPRESSED-RELATED"/>
    <property type="match status" value="1"/>
</dbReference>
<dbReference type="Gene3D" id="3.30.10.10">
    <property type="entry name" value="Trypsin Inhibitor V, subunit A"/>
    <property type="match status" value="1"/>
</dbReference>
<keyword evidence="2" id="KW-0646">Protease inhibitor</keyword>
<evidence type="ECO:0000313" key="5">
    <source>
        <dbReference type="Proteomes" id="UP000826271"/>
    </source>
</evidence>
<dbReference type="EMBL" id="WHWC01000017">
    <property type="protein sequence ID" value="KAG8366710.1"/>
    <property type="molecule type" value="Genomic_DNA"/>
</dbReference>
<proteinExistence type="inferred from homology"/>
<evidence type="ECO:0000256" key="2">
    <source>
        <dbReference type="ARBA" id="ARBA00022690"/>
    </source>
</evidence>
<dbReference type="GO" id="GO:0009611">
    <property type="term" value="P:response to wounding"/>
    <property type="evidence" value="ECO:0007669"/>
    <property type="project" value="InterPro"/>
</dbReference>
<keyword evidence="5" id="KW-1185">Reference proteome</keyword>
<gene>
    <name evidence="4" type="ORF">BUALT_Bualt17G0107700</name>
</gene>
<dbReference type="SUPFAM" id="SSF54654">
    <property type="entry name" value="CI-2 family of serine protease inhibitors"/>
    <property type="match status" value="1"/>
</dbReference>
<name>A0AAV6WD35_9LAMI</name>
<dbReference type="InterPro" id="IPR000864">
    <property type="entry name" value="Prot_inh_pot1"/>
</dbReference>
<dbReference type="AlphaFoldDB" id="A0AAV6WD35"/>
<evidence type="ECO:0000256" key="1">
    <source>
        <dbReference type="ARBA" id="ARBA00008210"/>
    </source>
</evidence>
<dbReference type="Pfam" id="PF00280">
    <property type="entry name" value="potato_inhibit"/>
    <property type="match status" value="1"/>
</dbReference>
<reference evidence="4" key="1">
    <citation type="submission" date="2019-10" db="EMBL/GenBank/DDBJ databases">
        <authorList>
            <person name="Zhang R."/>
            <person name="Pan Y."/>
            <person name="Wang J."/>
            <person name="Ma R."/>
            <person name="Yu S."/>
        </authorList>
    </citation>
    <scope>NUCLEOTIDE SEQUENCE</scope>
    <source>
        <strain evidence="4">LA-IB0</strain>
        <tissue evidence="4">Leaf</tissue>
    </source>
</reference>
<dbReference type="InterPro" id="IPR036354">
    <property type="entry name" value="Prot_inh_pot1_sf"/>
</dbReference>
<organism evidence="4 5">
    <name type="scientific">Buddleja alternifolia</name>
    <dbReference type="NCBI Taxonomy" id="168488"/>
    <lineage>
        <taxon>Eukaryota</taxon>
        <taxon>Viridiplantae</taxon>
        <taxon>Streptophyta</taxon>
        <taxon>Embryophyta</taxon>
        <taxon>Tracheophyta</taxon>
        <taxon>Spermatophyta</taxon>
        <taxon>Magnoliopsida</taxon>
        <taxon>eudicotyledons</taxon>
        <taxon>Gunneridae</taxon>
        <taxon>Pentapetalae</taxon>
        <taxon>asterids</taxon>
        <taxon>lamiids</taxon>
        <taxon>Lamiales</taxon>
        <taxon>Scrophulariaceae</taxon>
        <taxon>Buddlejeae</taxon>
        <taxon>Buddleja</taxon>
    </lineage>
</organism>
<dbReference type="Proteomes" id="UP000826271">
    <property type="component" value="Unassembled WGS sequence"/>
</dbReference>